<dbReference type="AlphaFoldDB" id="A0A8W8HRQ0"/>
<reference evidence="2" key="1">
    <citation type="submission" date="2022-08" db="UniProtKB">
        <authorList>
            <consortium name="EnsemblMetazoa"/>
        </authorList>
    </citation>
    <scope>IDENTIFICATION</scope>
    <source>
        <strain evidence="2">05x7-T-G4-1.051#20</strain>
    </source>
</reference>
<feature type="signal peptide" evidence="1">
    <location>
        <begin position="1"/>
        <end position="16"/>
    </location>
</feature>
<evidence type="ECO:0000313" key="2">
    <source>
        <dbReference type="EnsemblMetazoa" id="G10699.1:cds"/>
    </source>
</evidence>
<feature type="chain" id="PRO_5036483609" evidence="1">
    <location>
        <begin position="17"/>
        <end position="134"/>
    </location>
</feature>
<dbReference type="EnsemblMetazoa" id="G10699.1">
    <property type="protein sequence ID" value="G10699.1:cds"/>
    <property type="gene ID" value="G10699"/>
</dbReference>
<name>A0A8W8HRQ0_MAGGI</name>
<accession>A0A8W8HRQ0</accession>
<proteinExistence type="predicted"/>
<evidence type="ECO:0000256" key="1">
    <source>
        <dbReference type="SAM" id="SignalP"/>
    </source>
</evidence>
<keyword evidence="1" id="KW-0732">Signal</keyword>
<organism evidence="2 3">
    <name type="scientific">Magallana gigas</name>
    <name type="common">Pacific oyster</name>
    <name type="synonym">Crassostrea gigas</name>
    <dbReference type="NCBI Taxonomy" id="29159"/>
    <lineage>
        <taxon>Eukaryota</taxon>
        <taxon>Metazoa</taxon>
        <taxon>Spiralia</taxon>
        <taxon>Lophotrochozoa</taxon>
        <taxon>Mollusca</taxon>
        <taxon>Bivalvia</taxon>
        <taxon>Autobranchia</taxon>
        <taxon>Pteriomorphia</taxon>
        <taxon>Ostreida</taxon>
        <taxon>Ostreoidea</taxon>
        <taxon>Ostreidae</taxon>
        <taxon>Magallana</taxon>
    </lineage>
</organism>
<dbReference type="Proteomes" id="UP000005408">
    <property type="component" value="Unassembled WGS sequence"/>
</dbReference>
<evidence type="ECO:0000313" key="3">
    <source>
        <dbReference type="Proteomes" id="UP000005408"/>
    </source>
</evidence>
<protein>
    <submittedName>
        <fullName evidence="2">Uncharacterized protein</fullName>
    </submittedName>
</protein>
<keyword evidence="3" id="KW-1185">Reference proteome</keyword>
<sequence length="134" mass="15102">MSYKFGFLIWHMLTAAELAALQQITFTKDKQLELSHPETEGVLIVYGTILTDGNDDYLEEITDTMCVYLQNERSIGNRVDQGHRPELLFSTSRTRSRSTSQGHSEVILFTAKVVRGHLCTGTPSCFNVLTEVKC</sequence>